<organism evidence="10 11">
    <name type="scientific">Streptomyces lydicus</name>
    <dbReference type="NCBI Taxonomy" id="47763"/>
    <lineage>
        <taxon>Bacteria</taxon>
        <taxon>Bacillati</taxon>
        <taxon>Actinomycetota</taxon>
        <taxon>Actinomycetes</taxon>
        <taxon>Kitasatosporales</taxon>
        <taxon>Streptomycetaceae</taxon>
        <taxon>Streptomyces</taxon>
    </lineage>
</organism>
<feature type="transmembrane region" description="Helical" evidence="7">
    <location>
        <begin position="229"/>
        <end position="251"/>
    </location>
</feature>
<keyword evidence="11" id="KW-1185">Reference proteome</keyword>
<evidence type="ECO:0000256" key="5">
    <source>
        <dbReference type="ARBA" id="ARBA00022989"/>
    </source>
</evidence>
<feature type="transmembrane region" description="Helical" evidence="7">
    <location>
        <begin position="186"/>
        <end position="208"/>
    </location>
</feature>
<evidence type="ECO:0000313" key="10">
    <source>
        <dbReference type="EMBL" id="AOP48054.1"/>
    </source>
</evidence>
<feature type="transmembrane region" description="Helical" evidence="7">
    <location>
        <begin position="290"/>
        <end position="309"/>
    </location>
</feature>
<sequence>MVTTQNQAAPVPRAPAPPAERPRRRPRATSGTGRLAALLVSPTLLVLTVVVLYPTLVALKDSLYGTPGLNPKTGFVNESDPFVGLQNYGAIFGAAGARFWNAFWNTTFLTVTTVALETVIGIAMALIMHRAFQGRALVRASILVPWAIPTAVSGLLWRWIFNSNGVANALTGQHILWTTEGFHAKLAVIIADVWKTAPFIGLLVLAGLQVISKEVYEAARIDGAGALRQFWNITLPLVKPALLVAVLFRTLDALRMFDLPYILIGAKKTSVETLSMLAQDQAANVRFGPAAAYAVILFVYVFLIALAFVRLLGADVLGDDGPARTRRRWLPRRRTEVAA</sequence>
<dbReference type="InterPro" id="IPR035906">
    <property type="entry name" value="MetI-like_sf"/>
</dbReference>
<dbReference type="CDD" id="cd06261">
    <property type="entry name" value="TM_PBP2"/>
    <property type="match status" value="1"/>
</dbReference>
<comment type="subcellular location">
    <subcellularLocation>
        <location evidence="1 7">Cell membrane</location>
        <topology evidence="1 7">Multi-pass membrane protein</topology>
    </subcellularLocation>
</comment>
<feature type="transmembrane region" description="Helical" evidence="7">
    <location>
        <begin position="35"/>
        <end position="56"/>
    </location>
</feature>
<evidence type="ECO:0000256" key="8">
    <source>
        <dbReference type="SAM" id="MobiDB-lite"/>
    </source>
</evidence>
<keyword evidence="4 7" id="KW-0812">Transmembrane</keyword>
<dbReference type="PANTHER" id="PTHR43005">
    <property type="entry name" value="BLR7065 PROTEIN"/>
    <property type="match status" value="1"/>
</dbReference>
<keyword evidence="6 7" id="KW-0472">Membrane</keyword>
<dbReference type="GO" id="GO:0055085">
    <property type="term" value="P:transmembrane transport"/>
    <property type="evidence" value="ECO:0007669"/>
    <property type="project" value="InterPro"/>
</dbReference>
<keyword evidence="5 7" id="KW-1133">Transmembrane helix</keyword>
<evidence type="ECO:0000256" key="2">
    <source>
        <dbReference type="ARBA" id="ARBA00022448"/>
    </source>
</evidence>
<gene>
    <name evidence="10" type="ORF">SL103_19090</name>
</gene>
<feature type="transmembrane region" description="Helical" evidence="7">
    <location>
        <begin position="108"/>
        <end position="128"/>
    </location>
</feature>
<dbReference type="AlphaFoldDB" id="A0A1D7VMT1"/>
<dbReference type="InterPro" id="IPR000515">
    <property type="entry name" value="MetI-like"/>
</dbReference>
<evidence type="ECO:0000256" key="1">
    <source>
        <dbReference type="ARBA" id="ARBA00004651"/>
    </source>
</evidence>
<evidence type="ECO:0000259" key="9">
    <source>
        <dbReference type="PROSITE" id="PS50928"/>
    </source>
</evidence>
<dbReference type="OrthoDB" id="9804439at2"/>
<dbReference type="EMBL" id="CP017157">
    <property type="protein sequence ID" value="AOP48054.1"/>
    <property type="molecule type" value="Genomic_DNA"/>
</dbReference>
<feature type="domain" description="ABC transmembrane type-1" evidence="9">
    <location>
        <begin position="103"/>
        <end position="308"/>
    </location>
</feature>
<accession>A0A1D7VMT1</accession>
<evidence type="ECO:0000256" key="3">
    <source>
        <dbReference type="ARBA" id="ARBA00022475"/>
    </source>
</evidence>
<dbReference type="KEGG" id="slc:SL103_19090"/>
<dbReference type="PANTHER" id="PTHR43005:SF1">
    <property type="entry name" value="SPERMIDINE_PUTRESCINE TRANSPORT SYSTEM PERMEASE PROTEIN"/>
    <property type="match status" value="1"/>
</dbReference>
<keyword evidence="3" id="KW-1003">Cell membrane</keyword>
<keyword evidence="2 7" id="KW-0813">Transport</keyword>
<evidence type="ECO:0000313" key="11">
    <source>
        <dbReference type="Proteomes" id="UP000094094"/>
    </source>
</evidence>
<dbReference type="GO" id="GO:0005886">
    <property type="term" value="C:plasma membrane"/>
    <property type="evidence" value="ECO:0007669"/>
    <property type="project" value="UniProtKB-SubCell"/>
</dbReference>
<dbReference type="Pfam" id="PF00528">
    <property type="entry name" value="BPD_transp_1"/>
    <property type="match status" value="1"/>
</dbReference>
<evidence type="ECO:0000256" key="7">
    <source>
        <dbReference type="RuleBase" id="RU363032"/>
    </source>
</evidence>
<feature type="region of interest" description="Disordered" evidence="8">
    <location>
        <begin position="1"/>
        <end position="30"/>
    </location>
</feature>
<dbReference type="RefSeq" id="WP_069570190.1">
    <property type="nucleotide sequence ID" value="NZ_CP017157.1"/>
</dbReference>
<evidence type="ECO:0000256" key="4">
    <source>
        <dbReference type="ARBA" id="ARBA00022692"/>
    </source>
</evidence>
<dbReference type="Proteomes" id="UP000094094">
    <property type="component" value="Chromosome"/>
</dbReference>
<protein>
    <submittedName>
        <fullName evidence="10">Sugar ABC transporter permease</fullName>
    </submittedName>
</protein>
<dbReference type="PROSITE" id="PS50928">
    <property type="entry name" value="ABC_TM1"/>
    <property type="match status" value="1"/>
</dbReference>
<dbReference type="Gene3D" id="1.10.3720.10">
    <property type="entry name" value="MetI-like"/>
    <property type="match status" value="1"/>
</dbReference>
<proteinExistence type="inferred from homology"/>
<dbReference type="SUPFAM" id="SSF161098">
    <property type="entry name" value="MetI-like"/>
    <property type="match status" value="1"/>
</dbReference>
<name>A0A1D7VMT1_9ACTN</name>
<evidence type="ECO:0000256" key="6">
    <source>
        <dbReference type="ARBA" id="ARBA00023136"/>
    </source>
</evidence>
<comment type="similarity">
    <text evidence="7">Belongs to the binding-protein-dependent transport system permease family.</text>
</comment>
<reference evidence="10 11" key="1">
    <citation type="submission" date="2016-09" db="EMBL/GenBank/DDBJ databases">
        <title>Complete genome sequencing of Streptomyces lydicus 103 and metabolic pathways analysis of antibiotic biosynthesis.</title>
        <authorList>
            <person name="Jia N."/>
            <person name="Ding M.-Z."/>
            <person name="Gao F."/>
            <person name="Yuan Y.-J."/>
        </authorList>
    </citation>
    <scope>NUCLEOTIDE SEQUENCE [LARGE SCALE GENOMIC DNA]</scope>
    <source>
        <strain evidence="10 11">103</strain>
    </source>
</reference>
<feature type="transmembrane region" description="Helical" evidence="7">
    <location>
        <begin position="140"/>
        <end position="160"/>
    </location>
</feature>